<dbReference type="EMBL" id="LQZG01000001">
    <property type="protein sequence ID" value="OAB88955.1"/>
    <property type="molecule type" value="Genomic_DNA"/>
</dbReference>
<dbReference type="Gene3D" id="1.10.1660.10">
    <property type="match status" value="1"/>
</dbReference>
<gene>
    <name evidence="4" type="ORF">AWH69_04110</name>
</gene>
<dbReference type="InterPro" id="IPR009061">
    <property type="entry name" value="DNA-bd_dom_put_sf"/>
</dbReference>
<sequence>MDGQGEGVRGRHVHIGEVAELTGLSHRTIRYYEEMGLVTPAARTDGGFRLYDDADIARLLLVRPMKPLGFSVEEMRALLEALDVLADPAGEPGHEAQAREHVAAVYADAEQRLADLRRTTARAEELTASLREAMAPPPPPPG</sequence>
<evidence type="ECO:0000313" key="4">
    <source>
        <dbReference type="EMBL" id="OAB88955.1"/>
    </source>
</evidence>
<dbReference type="InterPro" id="IPR000551">
    <property type="entry name" value="MerR-type_HTH_dom"/>
</dbReference>
<proteinExistence type="predicted"/>
<dbReference type="PROSITE" id="PS50937">
    <property type="entry name" value="HTH_MERR_2"/>
    <property type="match status" value="1"/>
</dbReference>
<dbReference type="PROSITE" id="PS00552">
    <property type="entry name" value="HTH_MERR_1"/>
    <property type="match status" value="1"/>
</dbReference>
<name>A0A176QGL1_9MICO</name>
<keyword evidence="1" id="KW-0238">DNA-binding</keyword>
<dbReference type="Pfam" id="PF13411">
    <property type="entry name" value="MerR_1"/>
    <property type="match status" value="1"/>
</dbReference>
<dbReference type="SMART" id="SM00422">
    <property type="entry name" value="HTH_MERR"/>
    <property type="match status" value="1"/>
</dbReference>
<evidence type="ECO:0000256" key="2">
    <source>
        <dbReference type="SAM" id="Coils"/>
    </source>
</evidence>
<dbReference type="GO" id="GO:0003700">
    <property type="term" value="F:DNA-binding transcription factor activity"/>
    <property type="evidence" value="ECO:0007669"/>
    <property type="project" value="InterPro"/>
</dbReference>
<organism evidence="4 5">
    <name type="scientific">Janibacter melonis</name>
    <dbReference type="NCBI Taxonomy" id="262209"/>
    <lineage>
        <taxon>Bacteria</taxon>
        <taxon>Bacillati</taxon>
        <taxon>Actinomycetota</taxon>
        <taxon>Actinomycetes</taxon>
        <taxon>Micrococcales</taxon>
        <taxon>Intrasporangiaceae</taxon>
        <taxon>Janibacter</taxon>
    </lineage>
</organism>
<dbReference type="SUPFAM" id="SSF46955">
    <property type="entry name" value="Putative DNA-binding domain"/>
    <property type="match status" value="1"/>
</dbReference>
<feature type="coiled-coil region" evidence="2">
    <location>
        <begin position="99"/>
        <end position="126"/>
    </location>
</feature>
<dbReference type="Proteomes" id="UP000076976">
    <property type="component" value="Unassembled WGS sequence"/>
</dbReference>
<reference evidence="4 5" key="1">
    <citation type="submission" date="2016-01" db="EMBL/GenBank/DDBJ databases">
        <title>Janibacter melonis strain CD11_4 genome sequencing and assembly.</title>
        <authorList>
            <person name="Nair G.R."/>
            <person name="Kaur G."/>
            <person name="Chander A.M."/>
            <person name="Mayilraj S."/>
        </authorList>
    </citation>
    <scope>NUCLEOTIDE SEQUENCE [LARGE SCALE GENOMIC DNA]</scope>
    <source>
        <strain evidence="4 5">CD11-4</strain>
    </source>
</reference>
<accession>A0A176QGL1</accession>
<feature type="domain" description="HTH merR-type" evidence="3">
    <location>
        <begin position="15"/>
        <end position="81"/>
    </location>
</feature>
<evidence type="ECO:0000256" key="1">
    <source>
        <dbReference type="ARBA" id="ARBA00023125"/>
    </source>
</evidence>
<dbReference type="PRINTS" id="PR00040">
    <property type="entry name" value="HTHMERR"/>
</dbReference>
<dbReference type="PANTHER" id="PTHR30204:SF93">
    <property type="entry name" value="HTH MERR-TYPE DOMAIN-CONTAINING PROTEIN"/>
    <property type="match status" value="1"/>
</dbReference>
<keyword evidence="5" id="KW-1185">Reference proteome</keyword>
<dbReference type="RefSeq" id="WP_068271848.1">
    <property type="nucleotide sequence ID" value="NZ_BAAAKD010000011.1"/>
</dbReference>
<dbReference type="STRING" id="262209.AWH69_04110"/>
<dbReference type="PANTHER" id="PTHR30204">
    <property type="entry name" value="REDOX-CYCLING DRUG-SENSING TRANSCRIPTIONAL ACTIVATOR SOXR"/>
    <property type="match status" value="1"/>
</dbReference>
<keyword evidence="2" id="KW-0175">Coiled coil</keyword>
<evidence type="ECO:0000313" key="5">
    <source>
        <dbReference type="Proteomes" id="UP000076976"/>
    </source>
</evidence>
<comment type="caution">
    <text evidence="4">The sequence shown here is derived from an EMBL/GenBank/DDBJ whole genome shotgun (WGS) entry which is preliminary data.</text>
</comment>
<evidence type="ECO:0000259" key="3">
    <source>
        <dbReference type="PROSITE" id="PS50937"/>
    </source>
</evidence>
<protein>
    <recommendedName>
        <fullName evidence="3">HTH merR-type domain-containing protein</fullName>
    </recommendedName>
</protein>
<dbReference type="AlphaFoldDB" id="A0A176QGL1"/>
<dbReference type="GO" id="GO:0003677">
    <property type="term" value="F:DNA binding"/>
    <property type="evidence" value="ECO:0007669"/>
    <property type="project" value="UniProtKB-KW"/>
</dbReference>
<dbReference type="InterPro" id="IPR047057">
    <property type="entry name" value="MerR_fam"/>
</dbReference>